<feature type="transmembrane region" description="Helical" evidence="1">
    <location>
        <begin position="316"/>
        <end position="335"/>
    </location>
</feature>
<dbReference type="STRING" id="476652.DEAC_c36910"/>
<accession>A0A0J1FLU4</accession>
<reference evidence="2 3" key="1">
    <citation type="submission" date="2015-06" db="EMBL/GenBank/DDBJ databases">
        <title>Draft genome of the moderately acidophilic sulfate reducer Candidatus Desulfosporosinus acididurans strain M1.</title>
        <authorList>
            <person name="Poehlein A."/>
            <person name="Petzsch P."/>
            <person name="Johnson B.D."/>
            <person name="Schloemann M."/>
            <person name="Daniel R."/>
            <person name="Muehling M."/>
        </authorList>
    </citation>
    <scope>NUCLEOTIDE SEQUENCE [LARGE SCALE GENOMIC DNA]</scope>
    <source>
        <strain evidence="2 3">M1</strain>
    </source>
</reference>
<feature type="transmembrane region" description="Helical" evidence="1">
    <location>
        <begin position="293"/>
        <end position="310"/>
    </location>
</feature>
<keyword evidence="1" id="KW-1133">Transmembrane helix</keyword>
<gene>
    <name evidence="2" type="ORF">DEAC_c36910</name>
</gene>
<dbReference type="Proteomes" id="UP000036356">
    <property type="component" value="Unassembled WGS sequence"/>
</dbReference>
<feature type="transmembrane region" description="Helical" evidence="1">
    <location>
        <begin position="383"/>
        <end position="401"/>
    </location>
</feature>
<sequence length="408" mass="47941">MTTIRKLFWHRLINGWKYQYSVWKTVFDWIVALYIVIPFSAIFIDAYLGWWRQVPVELNYIPINGFLVIFLVFLWSGTLQVFVEDADQIFLFQRKIWVKGLIKYSLVYYMIKNLLVSLLFSIVWAPFLLLHYNFTTHMFVWLTAIIFLLKASIGILKQLLEFRVQGWKLGLSKTILLFLTGVFLRQIVSLLLNRSILFSLTFFTLITALIWLIYQRMFISETLLEDISMQQASKLKFTNVLLKYAGTYTKKTTTLRTSPWLFQNSNIIFKQRNPENSLVEICIKSTLRHSSNIIFYFQVIGAYVLVLTAYPPVLKWFWWGVSIPFLIAMVKPFWLESLNNPFVSMFPLRPEIKLSAAIRSLFLMALPGEIILALIVLLLTRQWLFALILFPLGFFLSKFVAKKLAMFS</sequence>
<keyword evidence="3" id="KW-1185">Reference proteome</keyword>
<evidence type="ECO:0000313" key="2">
    <source>
        <dbReference type="EMBL" id="KLU64489.1"/>
    </source>
</evidence>
<evidence type="ECO:0000313" key="3">
    <source>
        <dbReference type="Proteomes" id="UP000036356"/>
    </source>
</evidence>
<protein>
    <submittedName>
        <fullName evidence="2">Bacterial ABC transporter protein EcsB</fullName>
    </submittedName>
</protein>
<evidence type="ECO:0000256" key="1">
    <source>
        <dbReference type="SAM" id="Phobius"/>
    </source>
</evidence>
<feature type="transmembrane region" description="Helical" evidence="1">
    <location>
        <begin position="196"/>
        <end position="214"/>
    </location>
</feature>
<feature type="transmembrane region" description="Helical" evidence="1">
    <location>
        <begin position="356"/>
        <end position="377"/>
    </location>
</feature>
<dbReference type="Pfam" id="PF05975">
    <property type="entry name" value="EcsB"/>
    <property type="match status" value="1"/>
</dbReference>
<dbReference type="RefSeq" id="WP_047811466.1">
    <property type="nucleotide sequence ID" value="NZ_LDZY01000014.1"/>
</dbReference>
<feature type="transmembrane region" description="Helical" evidence="1">
    <location>
        <begin position="139"/>
        <end position="159"/>
    </location>
</feature>
<dbReference type="PATRIC" id="fig|476652.3.peg.3902"/>
<feature type="transmembrane region" description="Helical" evidence="1">
    <location>
        <begin position="60"/>
        <end position="83"/>
    </location>
</feature>
<keyword evidence="1" id="KW-0472">Membrane</keyword>
<dbReference type="EMBL" id="LDZY01000014">
    <property type="protein sequence ID" value="KLU64489.1"/>
    <property type="molecule type" value="Genomic_DNA"/>
</dbReference>
<proteinExistence type="predicted"/>
<dbReference type="AlphaFoldDB" id="A0A0J1FLU4"/>
<dbReference type="InterPro" id="IPR010288">
    <property type="entry name" value="EcsB_ABC"/>
</dbReference>
<feature type="transmembrane region" description="Helical" evidence="1">
    <location>
        <begin position="26"/>
        <end position="48"/>
    </location>
</feature>
<comment type="caution">
    <text evidence="2">The sequence shown here is derived from an EMBL/GenBank/DDBJ whole genome shotgun (WGS) entry which is preliminary data.</text>
</comment>
<keyword evidence="1" id="KW-0812">Transmembrane</keyword>
<organism evidence="2 3">
    <name type="scientific">Desulfosporosinus acididurans</name>
    <dbReference type="NCBI Taxonomy" id="476652"/>
    <lineage>
        <taxon>Bacteria</taxon>
        <taxon>Bacillati</taxon>
        <taxon>Bacillota</taxon>
        <taxon>Clostridia</taxon>
        <taxon>Eubacteriales</taxon>
        <taxon>Desulfitobacteriaceae</taxon>
        <taxon>Desulfosporosinus</taxon>
    </lineage>
</organism>
<dbReference type="GO" id="GO:0016020">
    <property type="term" value="C:membrane"/>
    <property type="evidence" value="ECO:0007669"/>
    <property type="project" value="InterPro"/>
</dbReference>
<feature type="transmembrane region" description="Helical" evidence="1">
    <location>
        <begin position="171"/>
        <end position="190"/>
    </location>
</feature>
<feature type="transmembrane region" description="Helical" evidence="1">
    <location>
        <begin position="104"/>
        <end position="127"/>
    </location>
</feature>
<name>A0A0J1FLU4_9FIRM</name>